<name>A0AAQ3TQ53_PASNO</name>
<sequence length="295" mass="32275">MAQQLSFFPTERQASRAGWRPPACIFPTQSTSTRQAPVSHGASTFQLLLLFFCTTHGESEQTASAPATYLLLFSSSKTGSRLQIGACAPARRRRATPAGVPRRGGFRRDASLQQLPATRPLLHGDDAPVAPTVGLLFPLVSTFLLLPERISISSTALNLLAYRRQQQRRQLPIVPPPLQFPWCSTNARGNAQQGRPALQQCRIKAALHVIVESSKGEALVPSSILHLVNHMPNLTPIQMLRMRAVSTIGTTFEFMGGVDRHGYTTSLHQLVPASTFFLPQALGAPLETQDEHRMA</sequence>
<proteinExistence type="predicted"/>
<evidence type="ECO:0000313" key="2">
    <source>
        <dbReference type="Proteomes" id="UP001341281"/>
    </source>
</evidence>
<keyword evidence="2" id="KW-1185">Reference proteome</keyword>
<dbReference type="AlphaFoldDB" id="A0AAQ3TQ53"/>
<organism evidence="1 2">
    <name type="scientific">Paspalum notatum var. saurae</name>
    <dbReference type="NCBI Taxonomy" id="547442"/>
    <lineage>
        <taxon>Eukaryota</taxon>
        <taxon>Viridiplantae</taxon>
        <taxon>Streptophyta</taxon>
        <taxon>Embryophyta</taxon>
        <taxon>Tracheophyta</taxon>
        <taxon>Spermatophyta</taxon>
        <taxon>Magnoliopsida</taxon>
        <taxon>Liliopsida</taxon>
        <taxon>Poales</taxon>
        <taxon>Poaceae</taxon>
        <taxon>PACMAD clade</taxon>
        <taxon>Panicoideae</taxon>
        <taxon>Andropogonodae</taxon>
        <taxon>Paspaleae</taxon>
        <taxon>Paspalinae</taxon>
        <taxon>Paspalum</taxon>
    </lineage>
</organism>
<dbReference type="Proteomes" id="UP001341281">
    <property type="component" value="Chromosome 05"/>
</dbReference>
<reference evidence="1 2" key="1">
    <citation type="submission" date="2024-02" db="EMBL/GenBank/DDBJ databases">
        <title>High-quality chromosome-scale genome assembly of Pensacola bahiagrass (Paspalum notatum Flugge var. saurae).</title>
        <authorList>
            <person name="Vega J.M."/>
            <person name="Podio M."/>
            <person name="Orjuela J."/>
            <person name="Siena L.A."/>
            <person name="Pessino S.C."/>
            <person name="Combes M.C."/>
            <person name="Mariac C."/>
            <person name="Albertini E."/>
            <person name="Pupilli F."/>
            <person name="Ortiz J.P.A."/>
            <person name="Leblanc O."/>
        </authorList>
    </citation>
    <scope>NUCLEOTIDE SEQUENCE [LARGE SCALE GENOMIC DNA]</scope>
    <source>
        <strain evidence="1">R1</strain>
        <tissue evidence="1">Leaf</tissue>
    </source>
</reference>
<accession>A0AAQ3TQ53</accession>
<gene>
    <name evidence="1" type="ORF">U9M48_024118</name>
</gene>
<protein>
    <submittedName>
        <fullName evidence="1">Uncharacterized protein</fullName>
    </submittedName>
</protein>
<dbReference type="EMBL" id="CP144749">
    <property type="protein sequence ID" value="WVZ76119.1"/>
    <property type="molecule type" value="Genomic_DNA"/>
</dbReference>
<evidence type="ECO:0000313" key="1">
    <source>
        <dbReference type="EMBL" id="WVZ76119.1"/>
    </source>
</evidence>